<dbReference type="OrthoDB" id="9177860at2"/>
<evidence type="ECO:0000256" key="2">
    <source>
        <dbReference type="ARBA" id="ARBA00022481"/>
    </source>
</evidence>
<dbReference type="FunFam" id="1.10.287.950:FF:000001">
    <property type="entry name" value="Methyl-accepting chemotaxis sensory transducer"/>
    <property type="match status" value="1"/>
</dbReference>
<dbReference type="InterPro" id="IPR004089">
    <property type="entry name" value="MCPsignal_dom"/>
</dbReference>
<dbReference type="CDD" id="cd11386">
    <property type="entry name" value="MCP_signal"/>
    <property type="match status" value="1"/>
</dbReference>
<dbReference type="SMART" id="SM00304">
    <property type="entry name" value="HAMP"/>
    <property type="match status" value="1"/>
</dbReference>
<dbReference type="InterPro" id="IPR004090">
    <property type="entry name" value="Chemotax_Me-accpt_rcpt"/>
</dbReference>
<keyword evidence="6" id="KW-0472">Membrane</keyword>
<dbReference type="Pfam" id="PF12729">
    <property type="entry name" value="4HB_MCP_1"/>
    <property type="match status" value="1"/>
</dbReference>
<dbReference type="AlphaFoldDB" id="A0A373FJL8"/>
<comment type="similarity">
    <text evidence="3">Belongs to the methyl-accepting chemotaxis (MCP) protein family.</text>
</comment>
<dbReference type="GO" id="GO:0007165">
    <property type="term" value="P:signal transduction"/>
    <property type="evidence" value="ECO:0007669"/>
    <property type="project" value="UniProtKB-KW"/>
</dbReference>
<keyword evidence="6" id="KW-0812">Transmembrane</keyword>
<evidence type="ECO:0000313" key="9">
    <source>
        <dbReference type="EMBL" id="RGE44127.1"/>
    </source>
</evidence>
<dbReference type="Proteomes" id="UP000261948">
    <property type="component" value="Unassembled WGS sequence"/>
</dbReference>
<feature type="domain" description="Methyl-accepting transducer" evidence="7">
    <location>
        <begin position="267"/>
        <end position="496"/>
    </location>
</feature>
<organism evidence="9 10">
    <name type="scientific">Comamonas testosteroni</name>
    <name type="common">Pseudomonas testosteroni</name>
    <dbReference type="NCBI Taxonomy" id="285"/>
    <lineage>
        <taxon>Bacteria</taxon>
        <taxon>Pseudomonadati</taxon>
        <taxon>Pseudomonadota</taxon>
        <taxon>Betaproteobacteria</taxon>
        <taxon>Burkholderiales</taxon>
        <taxon>Comamonadaceae</taxon>
        <taxon>Comamonas</taxon>
    </lineage>
</organism>
<dbReference type="CDD" id="cd06225">
    <property type="entry name" value="HAMP"/>
    <property type="match status" value="1"/>
</dbReference>
<evidence type="ECO:0000313" key="10">
    <source>
        <dbReference type="Proteomes" id="UP000261948"/>
    </source>
</evidence>
<dbReference type="PROSITE" id="PS50111">
    <property type="entry name" value="CHEMOTAXIS_TRANSDUC_2"/>
    <property type="match status" value="1"/>
</dbReference>
<dbReference type="GO" id="GO:0005886">
    <property type="term" value="C:plasma membrane"/>
    <property type="evidence" value="ECO:0007669"/>
    <property type="project" value="TreeGrafter"/>
</dbReference>
<keyword evidence="6" id="KW-1133">Transmembrane helix</keyword>
<feature type="transmembrane region" description="Helical" evidence="6">
    <location>
        <begin position="6"/>
        <end position="29"/>
    </location>
</feature>
<name>A0A373FJL8_COMTE</name>
<keyword evidence="10" id="KW-1185">Reference proteome</keyword>
<gene>
    <name evidence="9" type="ORF">DZC30_13890</name>
</gene>
<dbReference type="GO" id="GO:0004888">
    <property type="term" value="F:transmembrane signaling receptor activity"/>
    <property type="evidence" value="ECO:0007669"/>
    <property type="project" value="InterPro"/>
</dbReference>
<evidence type="ECO:0000259" key="8">
    <source>
        <dbReference type="PROSITE" id="PS50885"/>
    </source>
</evidence>
<comment type="subcellular location">
    <subcellularLocation>
        <location evidence="1">Membrane</location>
    </subcellularLocation>
</comment>
<feature type="domain" description="HAMP" evidence="8">
    <location>
        <begin position="210"/>
        <end position="262"/>
    </location>
</feature>
<evidence type="ECO:0000256" key="3">
    <source>
        <dbReference type="ARBA" id="ARBA00029447"/>
    </source>
</evidence>
<dbReference type="Gene3D" id="1.10.287.950">
    <property type="entry name" value="Methyl-accepting chemotaxis protein"/>
    <property type="match status" value="1"/>
</dbReference>
<sequence>MKNIKISTRILGIFGILVVLLIAVVSIALMQLRSMRGNAETITGNALPSVELINTMGTELVRARLLELRHVNNSDAAYMGRVEKQFDELQVRLANDKKLYEPLIIAQEERDLYNQFIRERERYMELHKQLFALSSAGEKDKAKELMEGDSLKLYNDSSATLEKLVKFNSDVASAESKASAEVYDRAVMLLVVAAIVAVLLAVFAGIWLVRSIRAPLEQAVKAADRVANGDLSGVIHVERHDETGQLLKALERMQASLVQTVRTVRLNSEGVASASAQIASGNADLSSRTEEQASALEETAASMEQLGSTVRQNADNARAANQMAVNASQVAEQGGAVVAQVVETMKGINDSSHHIADIITVIDSIAFQTNILALNAAVEAARAGEQGRGFAVVAGEVRTLAQRSAEAAKEIKALISTSVQRVEQGTQLVDKAGTTMADIVAAIRRVTDLMAEISAASQEQSQGVSQVGEAVTQMDQTTQQNAALVEESAAAAGALRKQAQDLVQAVAVFQLPANAMFEQNARAAAPQRVASAVDPAAGAVNAAANAISVARAAAARRPQTPRSMPQAAPQALMGNAQRKTSASEDDWETF</sequence>
<dbReference type="GO" id="GO:0006935">
    <property type="term" value="P:chemotaxis"/>
    <property type="evidence" value="ECO:0007669"/>
    <property type="project" value="InterPro"/>
</dbReference>
<dbReference type="InterPro" id="IPR051310">
    <property type="entry name" value="MCP_chemotaxis"/>
</dbReference>
<protein>
    <submittedName>
        <fullName evidence="9">Methyl-accepting chemotaxis protein</fullName>
    </submittedName>
</protein>
<keyword evidence="4" id="KW-0807">Transducer</keyword>
<reference evidence="9 10" key="1">
    <citation type="submission" date="2018-08" db="EMBL/GenBank/DDBJ databases">
        <title>Comamonas testosteroni strain SWCO2.</title>
        <authorList>
            <person name="Jiang N."/>
            <person name="Zhang X.Z."/>
        </authorList>
    </citation>
    <scope>NUCLEOTIDE SEQUENCE [LARGE SCALE GENOMIC DNA]</scope>
    <source>
        <strain evidence="9 10">SWCO2</strain>
    </source>
</reference>
<feature type="region of interest" description="Disordered" evidence="5">
    <location>
        <begin position="554"/>
        <end position="590"/>
    </location>
</feature>
<comment type="caution">
    <text evidence="9">The sequence shown here is derived from an EMBL/GenBank/DDBJ whole genome shotgun (WGS) entry which is preliminary data.</text>
</comment>
<dbReference type="PANTHER" id="PTHR43531">
    <property type="entry name" value="PROTEIN ICFG"/>
    <property type="match status" value="1"/>
</dbReference>
<keyword evidence="2" id="KW-0488">Methylation</keyword>
<dbReference type="PRINTS" id="PR00260">
    <property type="entry name" value="CHEMTRNSDUCR"/>
</dbReference>
<dbReference type="PROSITE" id="PS50885">
    <property type="entry name" value="HAMP"/>
    <property type="match status" value="1"/>
</dbReference>
<dbReference type="InterPro" id="IPR003660">
    <property type="entry name" value="HAMP_dom"/>
</dbReference>
<evidence type="ECO:0000256" key="1">
    <source>
        <dbReference type="ARBA" id="ARBA00004370"/>
    </source>
</evidence>
<evidence type="ECO:0000256" key="4">
    <source>
        <dbReference type="PROSITE-ProRule" id="PRU00284"/>
    </source>
</evidence>
<dbReference type="InterPro" id="IPR024478">
    <property type="entry name" value="HlyB_4HB_MCP"/>
</dbReference>
<feature type="transmembrane region" description="Helical" evidence="6">
    <location>
        <begin position="186"/>
        <end position="209"/>
    </location>
</feature>
<evidence type="ECO:0000259" key="7">
    <source>
        <dbReference type="PROSITE" id="PS50111"/>
    </source>
</evidence>
<dbReference type="Gene3D" id="6.10.340.10">
    <property type="match status" value="1"/>
</dbReference>
<dbReference type="PANTHER" id="PTHR43531:SF14">
    <property type="entry name" value="METHYL-ACCEPTING CHEMOTAXIS PROTEIN I-RELATED"/>
    <property type="match status" value="1"/>
</dbReference>
<evidence type="ECO:0000256" key="5">
    <source>
        <dbReference type="SAM" id="MobiDB-lite"/>
    </source>
</evidence>
<evidence type="ECO:0000256" key="6">
    <source>
        <dbReference type="SAM" id="Phobius"/>
    </source>
</evidence>
<proteinExistence type="inferred from homology"/>
<dbReference type="SUPFAM" id="SSF58104">
    <property type="entry name" value="Methyl-accepting chemotaxis protein (MCP) signaling domain"/>
    <property type="match status" value="1"/>
</dbReference>
<dbReference type="InterPro" id="IPR047347">
    <property type="entry name" value="YvaQ-like_sensor"/>
</dbReference>
<dbReference type="CDD" id="cd19411">
    <property type="entry name" value="MCP2201-like_sensor"/>
    <property type="match status" value="1"/>
</dbReference>
<dbReference type="SMART" id="SM00283">
    <property type="entry name" value="MA"/>
    <property type="match status" value="1"/>
</dbReference>
<dbReference type="EMBL" id="QURR01000016">
    <property type="protein sequence ID" value="RGE44127.1"/>
    <property type="molecule type" value="Genomic_DNA"/>
</dbReference>
<dbReference type="Pfam" id="PF00015">
    <property type="entry name" value="MCPsignal"/>
    <property type="match status" value="1"/>
</dbReference>
<accession>A0A373FJL8</accession>
<dbReference type="Pfam" id="PF00672">
    <property type="entry name" value="HAMP"/>
    <property type="match status" value="1"/>
</dbReference>